<dbReference type="FunFam" id="2.40.290.10:FF:000001">
    <property type="entry name" value="X-ray repair cross complementing 6"/>
    <property type="match status" value="1"/>
</dbReference>
<comment type="caution">
    <text evidence="18">The sequence shown here is derived from an EMBL/GenBank/DDBJ whole genome shotgun (WGS) entry which is preliminary data.</text>
</comment>
<evidence type="ECO:0000256" key="12">
    <source>
        <dbReference type="ARBA" id="ARBA00023172"/>
    </source>
</evidence>
<keyword evidence="19" id="KW-1185">Reference proteome</keyword>
<keyword evidence="10" id="KW-0158">Chromosome</keyword>
<sequence length="618" mass="69383">MSSSFQSQLEDDPTFADDFATLLGGHDRILFLIDCGPSMQTPQENGEIPVKVAFDCVKSVMLNKVFSNDVDEVGVILFGTASQNNAPSHEHIYVLQDLDVPSAQKIKDAEAFGSAGQRDLKSEFGVATEEFPLGNVFWTCMEIFSEKAKKSGTRRVFMITDQDHPHTTNENLRNAAIQRAKDLGEIGVDIELFGLNTGGNLFDESLFYNEILNASKDDSEESIGREVRAPKGGSNNLDELLERVRRKRPMKRSGFRIPLRLADGLEIGVRGYNLIREQQRGNHTLVFTAAEQLQEVESKTTYKCADTEQTLMPDEIKSYWPVAGGQSVFNKDERQKLNSTTDPSLKLIGFFNQTMLRFYRSMSNPYFIYPDEAKYEGSTRAFTALLDAMLEQKQVGLCVFTARSNSTTLIVAMVPQKETLNENGIQTQPPGFCLIRLPYADDIRDMPPAVTERASDEQVEAAGQVLDKLYLDKMYDPADYENPSLQLHYAVLQSLALDQETVETVPDDTLPKFEVINDRLKNCVPHLESLLAEGIEVEPFNNSRKRKESANGDAESSQKRIRRPLSGSKSIEECYRDETLDLCTVPMLKEWVKSKGTYPKARKTDLIVQVCNILDKGP</sequence>
<feature type="domain" description="Ku" evidence="17">
    <location>
        <begin position="308"/>
        <end position="455"/>
    </location>
</feature>
<dbReference type="Gene3D" id="2.40.290.10">
    <property type="match status" value="1"/>
</dbReference>
<keyword evidence="6" id="KW-0227">DNA damage</keyword>
<dbReference type="GO" id="GO:0003678">
    <property type="term" value="F:DNA helicase activity"/>
    <property type="evidence" value="ECO:0007669"/>
    <property type="project" value="InterPro"/>
</dbReference>
<dbReference type="SMART" id="SM00559">
    <property type="entry name" value="Ku78"/>
    <property type="match status" value="1"/>
</dbReference>
<evidence type="ECO:0000256" key="8">
    <source>
        <dbReference type="ARBA" id="ARBA00022806"/>
    </source>
</evidence>
<protein>
    <recommendedName>
        <fullName evidence="4">ATP-dependent DNA helicase II subunit 1</fullName>
    </recommendedName>
    <alternativeName>
        <fullName evidence="15">ATP-dependent DNA helicase II subunit Ku70</fullName>
    </alternativeName>
</protein>
<evidence type="ECO:0000313" key="18">
    <source>
        <dbReference type="EMBL" id="KAI9252347.1"/>
    </source>
</evidence>
<evidence type="ECO:0000256" key="6">
    <source>
        <dbReference type="ARBA" id="ARBA00022763"/>
    </source>
</evidence>
<reference evidence="18" key="1">
    <citation type="journal article" date="2022" name="IScience">
        <title>Evolution of zygomycete secretomes and the origins of terrestrial fungal ecologies.</title>
        <authorList>
            <person name="Chang Y."/>
            <person name="Wang Y."/>
            <person name="Mondo S."/>
            <person name="Ahrendt S."/>
            <person name="Andreopoulos W."/>
            <person name="Barry K."/>
            <person name="Beard J."/>
            <person name="Benny G.L."/>
            <person name="Blankenship S."/>
            <person name="Bonito G."/>
            <person name="Cuomo C."/>
            <person name="Desiro A."/>
            <person name="Gervers K.A."/>
            <person name="Hundley H."/>
            <person name="Kuo A."/>
            <person name="LaButti K."/>
            <person name="Lang B.F."/>
            <person name="Lipzen A."/>
            <person name="O'Donnell K."/>
            <person name="Pangilinan J."/>
            <person name="Reynolds N."/>
            <person name="Sandor L."/>
            <person name="Smith M.E."/>
            <person name="Tsang A."/>
            <person name="Grigoriev I.V."/>
            <person name="Stajich J.E."/>
            <person name="Spatafora J.W."/>
        </authorList>
    </citation>
    <scope>NUCLEOTIDE SEQUENCE</scope>
    <source>
        <strain evidence="18">RSA 2281</strain>
    </source>
</reference>
<dbReference type="PANTHER" id="PTHR12604:SF2">
    <property type="entry name" value="X-RAY REPAIR CROSS-COMPLEMENTING PROTEIN 6"/>
    <property type="match status" value="1"/>
</dbReference>
<dbReference type="InterPro" id="IPR006164">
    <property type="entry name" value="DNA_bd_Ku70/Ku80"/>
</dbReference>
<dbReference type="GO" id="GO:0043564">
    <property type="term" value="C:Ku70:Ku80 complex"/>
    <property type="evidence" value="ECO:0007669"/>
    <property type="project" value="InterPro"/>
</dbReference>
<evidence type="ECO:0000256" key="15">
    <source>
        <dbReference type="ARBA" id="ARBA00031811"/>
    </source>
</evidence>
<dbReference type="CDD" id="cd00788">
    <property type="entry name" value="KU70"/>
    <property type="match status" value="1"/>
</dbReference>
<feature type="region of interest" description="Disordered" evidence="16">
    <location>
        <begin position="541"/>
        <end position="564"/>
    </location>
</feature>
<evidence type="ECO:0000256" key="10">
    <source>
        <dbReference type="ARBA" id="ARBA00022895"/>
    </source>
</evidence>
<dbReference type="CDD" id="cd01458">
    <property type="entry name" value="vWA_ku"/>
    <property type="match status" value="1"/>
</dbReference>
<dbReference type="Pfam" id="PF03731">
    <property type="entry name" value="Ku_N"/>
    <property type="match status" value="1"/>
</dbReference>
<dbReference type="InterPro" id="IPR027388">
    <property type="entry name" value="Ku70_bridge/pillars_dom_sf"/>
</dbReference>
<dbReference type="GO" id="GO:0000723">
    <property type="term" value="P:telomere maintenance"/>
    <property type="evidence" value="ECO:0007669"/>
    <property type="project" value="InterPro"/>
</dbReference>
<dbReference type="PANTHER" id="PTHR12604">
    <property type="entry name" value="KU AUTOANTIGEN DNA HELICASE"/>
    <property type="match status" value="1"/>
</dbReference>
<dbReference type="Pfam" id="PF02735">
    <property type="entry name" value="Ku"/>
    <property type="match status" value="1"/>
</dbReference>
<dbReference type="GO" id="GO:0003684">
    <property type="term" value="F:damaged DNA binding"/>
    <property type="evidence" value="ECO:0007669"/>
    <property type="project" value="InterPro"/>
</dbReference>
<evidence type="ECO:0000256" key="7">
    <source>
        <dbReference type="ARBA" id="ARBA00022801"/>
    </source>
</evidence>
<dbReference type="GO" id="GO:0006310">
    <property type="term" value="P:DNA recombination"/>
    <property type="evidence" value="ECO:0007669"/>
    <property type="project" value="UniProtKB-KW"/>
</dbReference>
<dbReference type="EMBL" id="JAIXMP010000028">
    <property type="protein sequence ID" value="KAI9252347.1"/>
    <property type="molecule type" value="Genomic_DNA"/>
</dbReference>
<keyword evidence="10" id="KW-0779">Telomere</keyword>
<dbReference type="Gene3D" id="4.10.970.10">
    <property type="entry name" value="Ku70, bridge and pillars"/>
    <property type="match status" value="1"/>
</dbReference>
<evidence type="ECO:0000256" key="13">
    <source>
        <dbReference type="ARBA" id="ARBA00023204"/>
    </source>
</evidence>
<dbReference type="InterPro" id="IPR005161">
    <property type="entry name" value="Ku_N"/>
</dbReference>
<evidence type="ECO:0000256" key="16">
    <source>
        <dbReference type="SAM" id="MobiDB-lite"/>
    </source>
</evidence>
<dbReference type="Gene3D" id="3.40.50.410">
    <property type="entry name" value="von Willebrand factor, type A domain"/>
    <property type="match status" value="1"/>
</dbReference>
<dbReference type="Gene3D" id="1.10.1600.10">
    <property type="match status" value="1"/>
</dbReference>
<comment type="subcellular location">
    <subcellularLocation>
        <location evidence="2">Chromosome</location>
        <location evidence="2">Telomere</location>
    </subcellularLocation>
    <subcellularLocation>
        <location evidence="1">Nucleus</location>
    </subcellularLocation>
</comment>
<keyword evidence="12" id="KW-0233">DNA recombination</keyword>
<gene>
    <name evidence="18" type="ORF">BDA99DRAFT_179233</name>
</gene>
<accession>A0AAD5PAI4</accession>
<dbReference type="InterPro" id="IPR036465">
    <property type="entry name" value="vWFA_dom_sf"/>
</dbReference>
<keyword evidence="13" id="KW-0234">DNA repair</keyword>
<evidence type="ECO:0000259" key="17">
    <source>
        <dbReference type="SMART" id="SM00559"/>
    </source>
</evidence>
<dbReference type="Proteomes" id="UP001209540">
    <property type="component" value="Unassembled WGS sequence"/>
</dbReference>
<dbReference type="GO" id="GO:0005524">
    <property type="term" value="F:ATP binding"/>
    <property type="evidence" value="ECO:0007669"/>
    <property type="project" value="UniProtKB-KW"/>
</dbReference>
<evidence type="ECO:0000256" key="5">
    <source>
        <dbReference type="ARBA" id="ARBA00022741"/>
    </source>
</evidence>
<dbReference type="Pfam" id="PF03730">
    <property type="entry name" value="Ku_C"/>
    <property type="match status" value="1"/>
</dbReference>
<dbReference type="GO" id="GO:0042162">
    <property type="term" value="F:telomeric DNA binding"/>
    <property type="evidence" value="ECO:0007669"/>
    <property type="project" value="InterPro"/>
</dbReference>
<name>A0AAD5PAI4_9FUNG</name>
<dbReference type="GO" id="GO:0000781">
    <property type="term" value="C:chromosome, telomeric region"/>
    <property type="evidence" value="ECO:0007669"/>
    <property type="project" value="UniProtKB-SubCell"/>
</dbReference>
<evidence type="ECO:0000256" key="11">
    <source>
        <dbReference type="ARBA" id="ARBA00023125"/>
    </source>
</evidence>
<dbReference type="InterPro" id="IPR006165">
    <property type="entry name" value="Ku70"/>
</dbReference>
<evidence type="ECO:0000256" key="3">
    <source>
        <dbReference type="ARBA" id="ARBA00005240"/>
    </source>
</evidence>
<dbReference type="SUPFAM" id="SSF100939">
    <property type="entry name" value="SPOC domain-like"/>
    <property type="match status" value="1"/>
</dbReference>
<dbReference type="SUPFAM" id="SSF53300">
    <property type="entry name" value="vWA-like"/>
    <property type="match status" value="1"/>
</dbReference>
<evidence type="ECO:0000256" key="14">
    <source>
        <dbReference type="ARBA" id="ARBA00023242"/>
    </source>
</evidence>
<dbReference type="GO" id="GO:0016787">
    <property type="term" value="F:hydrolase activity"/>
    <property type="evidence" value="ECO:0007669"/>
    <property type="project" value="UniProtKB-KW"/>
</dbReference>
<evidence type="ECO:0000256" key="1">
    <source>
        <dbReference type="ARBA" id="ARBA00004123"/>
    </source>
</evidence>
<keyword evidence="5" id="KW-0547">Nucleotide-binding</keyword>
<keyword evidence="14" id="KW-0539">Nucleus</keyword>
<organism evidence="18 19">
    <name type="scientific">Phascolomyces articulosus</name>
    <dbReference type="NCBI Taxonomy" id="60185"/>
    <lineage>
        <taxon>Eukaryota</taxon>
        <taxon>Fungi</taxon>
        <taxon>Fungi incertae sedis</taxon>
        <taxon>Mucoromycota</taxon>
        <taxon>Mucoromycotina</taxon>
        <taxon>Mucoromycetes</taxon>
        <taxon>Mucorales</taxon>
        <taxon>Lichtheimiaceae</taxon>
        <taxon>Phascolomyces</taxon>
    </lineage>
</organism>
<evidence type="ECO:0000313" key="19">
    <source>
        <dbReference type="Proteomes" id="UP001209540"/>
    </source>
</evidence>
<dbReference type="NCBIfam" id="TIGR00578">
    <property type="entry name" value="ku70"/>
    <property type="match status" value="1"/>
</dbReference>
<dbReference type="GO" id="GO:0003690">
    <property type="term" value="F:double-stranded DNA binding"/>
    <property type="evidence" value="ECO:0007669"/>
    <property type="project" value="TreeGrafter"/>
</dbReference>
<reference evidence="18" key="2">
    <citation type="submission" date="2023-02" db="EMBL/GenBank/DDBJ databases">
        <authorList>
            <consortium name="DOE Joint Genome Institute"/>
            <person name="Mondo S.J."/>
            <person name="Chang Y."/>
            <person name="Wang Y."/>
            <person name="Ahrendt S."/>
            <person name="Andreopoulos W."/>
            <person name="Barry K."/>
            <person name="Beard J."/>
            <person name="Benny G.L."/>
            <person name="Blankenship S."/>
            <person name="Bonito G."/>
            <person name="Cuomo C."/>
            <person name="Desiro A."/>
            <person name="Gervers K.A."/>
            <person name="Hundley H."/>
            <person name="Kuo A."/>
            <person name="LaButti K."/>
            <person name="Lang B.F."/>
            <person name="Lipzen A."/>
            <person name="O'Donnell K."/>
            <person name="Pangilinan J."/>
            <person name="Reynolds N."/>
            <person name="Sandor L."/>
            <person name="Smith M.W."/>
            <person name="Tsang A."/>
            <person name="Grigoriev I.V."/>
            <person name="Stajich J.E."/>
            <person name="Spatafora J.W."/>
        </authorList>
    </citation>
    <scope>NUCLEOTIDE SEQUENCE</scope>
    <source>
        <strain evidence="18">RSA 2281</strain>
    </source>
</reference>
<keyword evidence="7" id="KW-0378">Hydrolase</keyword>
<dbReference type="GO" id="GO:0006303">
    <property type="term" value="P:double-strand break repair via nonhomologous end joining"/>
    <property type="evidence" value="ECO:0007669"/>
    <property type="project" value="InterPro"/>
</dbReference>
<dbReference type="AlphaFoldDB" id="A0AAD5PAI4"/>
<dbReference type="PIRSF" id="PIRSF003033">
    <property type="entry name" value="Ku70"/>
    <property type="match status" value="1"/>
</dbReference>
<evidence type="ECO:0000256" key="4">
    <source>
        <dbReference type="ARBA" id="ARBA00021796"/>
    </source>
</evidence>
<keyword evidence="11" id="KW-0238">DNA-binding</keyword>
<dbReference type="InterPro" id="IPR005160">
    <property type="entry name" value="Ku_C"/>
</dbReference>
<dbReference type="InterPro" id="IPR016194">
    <property type="entry name" value="SPOC-like_C_dom_sf"/>
</dbReference>
<comment type="similarity">
    <text evidence="3">Belongs to the ku70 family.</text>
</comment>
<proteinExistence type="inferred from homology"/>
<keyword evidence="8" id="KW-0347">Helicase</keyword>
<keyword evidence="9" id="KW-0067">ATP-binding</keyword>
<evidence type="ECO:0000256" key="2">
    <source>
        <dbReference type="ARBA" id="ARBA00004574"/>
    </source>
</evidence>
<dbReference type="InterPro" id="IPR047087">
    <property type="entry name" value="KU70_core_dom"/>
</dbReference>
<evidence type="ECO:0000256" key="9">
    <source>
        <dbReference type="ARBA" id="ARBA00022840"/>
    </source>
</evidence>